<dbReference type="Proteomes" id="UP000008177">
    <property type="component" value="Unplaced contigs"/>
</dbReference>
<evidence type="ECO:0000313" key="1">
    <source>
        <dbReference type="EMBL" id="CCD55128.1"/>
    </source>
</evidence>
<sequence>MPGSIEDVPAEASAATQTQPFGSIFVISKLTVRLGRIDRMFFHNAGFSLTTARDETWRTRHVRSNRVQWFEHRANH</sequence>
<protein>
    <submittedName>
        <fullName evidence="1">Uncharacterized protein</fullName>
    </submittedName>
</protein>
<dbReference type="InParanoid" id="G2YU30"/>
<dbReference type="EMBL" id="FQ790353">
    <property type="protein sequence ID" value="CCD55128.1"/>
    <property type="molecule type" value="Genomic_DNA"/>
</dbReference>
<evidence type="ECO:0000313" key="2">
    <source>
        <dbReference type="Proteomes" id="UP000008177"/>
    </source>
</evidence>
<proteinExistence type="predicted"/>
<organism evidence="1 2">
    <name type="scientific">Botryotinia fuckeliana (strain T4)</name>
    <name type="common">Noble rot fungus</name>
    <name type="synonym">Botrytis cinerea</name>
    <dbReference type="NCBI Taxonomy" id="999810"/>
    <lineage>
        <taxon>Eukaryota</taxon>
        <taxon>Fungi</taxon>
        <taxon>Dikarya</taxon>
        <taxon>Ascomycota</taxon>
        <taxon>Pezizomycotina</taxon>
        <taxon>Leotiomycetes</taxon>
        <taxon>Helotiales</taxon>
        <taxon>Sclerotiniaceae</taxon>
        <taxon>Botrytis</taxon>
    </lineage>
</organism>
<dbReference type="AlphaFoldDB" id="G2YU30"/>
<dbReference type="HOGENOM" id="CLU_2654232_0_0_1"/>
<gene>
    <name evidence="1" type="ORF">BofuT4_uP159490.1</name>
</gene>
<reference evidence="2" key="1">
    <citation type="journal article" date="2011" name="PLoS Genet.">
        <title>Genomic analysis of the necrotrophic fungal pathogens Sclerotinia sclerotiorum and Botrytis cinerea.</title>
        <authorList>
            <person name="Amselem J."/>
            <person name="Cuomo C.A."/>
            <person name="van Kan J.A."/>
            <person name="Viaud M."/>
            <person name="Benito E.P."/>
            <person name="Couloux A."/>
            <person name="Coutinho P.M."/>
            <person name="de Vries R.P."/>
            <person name="Dyer P.S."/>
            <person name="Fillinger S."/>
            <person name="Fournier E."/>
            <person name="Gout L."/>
            <person name="Hahn M."/>
            <person name="Kohn L."/>
            <person name="Lapalu N."/>
            <person name="Plummer K.M."/>
            <person name="Pradier J.M."/>
            <person name="Quevillon E."/>
            <person name="Sharon A."/>
            <person name="Simon A."/>
            <person name="ten Have A."/>
            <person name="Tudzynski B."/>
            <person name="Tudzynski P."/>
            <person name="Wincker P."/>
            <person name="Andrew M."/>
            <person name="Anthouard V."/>
            <person name="Beever R.E."/>
            <person name="Beffa R."/>
            <person name="Benoit I."/>
            <person name="Bouzid O."/>
            <person name="Brault B."/>
            <person name="Chen Z."/>
            <person name="Choquer M."/>
            <person name="Collemare J."/>
            <person name="Cotton P."/>
            <person name="Danchin E.G."/>
            <person name="Da Silva C."/>
            <person name="Gautier A."/>
            <person name="Giraud C."/>
            <person name="Giraud T."/>
            <person name="Gonzalez C."/>
            <person name="Grossetete S."/>
            <person name="Guldener U."/>
            <person name="Henrissat B."/>
            <person name="Howlett B.J."/>
            <person name="Kodira C."/>
            <person name="Kretschmer M."/>
            <person name="Lappartient A."/>
            <person name="Leroch M."/>
            <person name="Levis C."/>
            <person name="Mauceli E."/>
            <person name="Neuveglise C."/>
            <person name="Oeser B."/>
            <person name="Pearson M."/>
            <person name="Poulain J."/>
            <person name="Poussereau N."/>
            <person name="Quesneville H."/>
            <person name="Rascle C."/>
            <person name="Schumacher J."/>
            <person name="Segurens B."/>
            <person name="Sexton A."/>
            <person name="Silva E."/>
            <person name="Sirven C."/>
            <person name="Soanes D.M."/>
            <person name="Talbot N.J."/>
            <person name="Templeton M."/>
            <person name="Yandava C."/>
            <person name="Yarden O."/>
            <person name="Zeng Q."/>
            <person name="Rollins J.A."/>
            <person name="Lebrun M.H."/>
            <person name="Dickman M."/>
        </authorList>
    </citation>
    <scope>NUCLEOTIDE SEQUENCE [LARGE SCALE GENOMIC DNA]</scope>
    <source>
        <strain evidence="2">T4</strain>
    </source>
</reference>
<accession>G2YU30</accession>
<name>G2YU30_BOTF4</name>